<name>A0A382M004_9ZZZZ</name>
<dbReference type="AlphaFoldDB" id="A0A382M004"/>
<gene>
    <name evidence="1" type="ORF">METZ01_LOCUS295004</name>
</gene>
<accession>A0A382M004</accession>
<protein>
    <submittedName>
        <fullName evidence="1">Uncharacterized protein</fullName>
    </submittedName>
</protein>
<proteinExistence type="predicted"/>
<evidence type="ECO:0000313" key="1">
    <source>
        <dbReference type="EMBL" id="SVC42150.1"/>
    </source>
</evidence>
<reference evidence="1" key="1">
    <citation type="submission" date="2018-05" db="EMBL/GenBank/DDBJ databases">
        <authorList>
            <person name="Lanie J.A."/>
            <person name="Ng W.-L."/>
            <person name="Kazmierczak K.M."/>
            <person name="Andrzejewski T.M."/>
            <person name="Davidsen T.M."/>
            <person name="Wayne K.J."/>
            <person name="Tettelin H."/>
            <person name="Glass J.I."/>
            <person name="Rusch D."/>
            <person name="Podicherti R."/>
            <person name="Tsui H.-C.T."/>
            <person name="Winkler M.E."/>
        </authorList>
    </citation>
    <scope>NUCLEOTIDE SEQUENCE</scope>
</reference>
<feature type="non-terminal residue" evidence="1">
    <location>
        <position position="1"/>
    </location>
</feature>
<sequence>VEVVAGSNPVTPTSYLGAHQSTKALSTYALYAPLSRHWATGYDPRPIVVSVQEVDSSEVRIHG</sequence>
<dbReference type="EMBL" id="UINC01090318">
    <property type="protein sequence ID" value="SVC42150.1"/>
    <property type="molecule type" value="Genomic_DNA"/>
</dbReference>
<organism evidence="1">
    <name type="scientific">marine metagenome</name>
    <dbReference type="NCBI Taxonomy" id="408172"/>
    <lineage>
        <taxon>unclassified sequences</taxon>
        <taxon>metagenomes</taxon>
        <taxon>ecological metagenomes</taxon>
    </lineage>
</organism>